<gene>
    <name evidence="1" type="ORF">PROPAUS_1989</name>
</gene>
<accession>A0A383S9C7</accession>
<name>A0A383S9C7_9ACTN</name>
<sequence>MSTSEELLAFADQVLPEPASEDVLIVQDIAMDDDESIAYGALDLLVAARVTIPEDLLLRALDEYSDSWTFVELATEALERQRQTAA</sequence>
<keyword evidence="2" id="KW-1185">Reference proteome</keyword>
<proteinExistence type="predicted"/>
<dbReference type="Proteomes" id="UP000263928">
    <property type="component" value="Unassembled WGS sequence"/>
</dbReference>
<protein>
    <submittedName>
        <fullName evidence="1">Uncharacterized protein</fullName>
    </submittedName>
</protein>
<organism evidence="1 2">
    <name type="scientific">Propionibacterium australiense</name>
    <dbReference type="NCBI Taxonomy" id="119981"/>
    <lineage>
        <taxon>Bacteria</taxon>
        <taxon>Bacillati</taxon>
        <taxon>Actinomycetota</taxon>
        <taxon>Actinomycetes</taxon>
        <taxon>Propionibacteriales</taxon>
        <taxon>Propionibacteriaceae</taxon>
        <taxon>Propionibacterium</taxon>
    </lineage>
</organism>
<evidence type="ECO:0000313" key="1">
    <source>
        <dbReference type="EMBL" id="SYZ34024.1"/>
    </source>
</evidence>
<evidence type="ECO:0000313" key="2">
    <source>
        <dbReference type="Proteomes" id="UP000263928"/>
    </source>
</evidence>
<reference evidence="2" key="1">
    <citation type="submission" date="2018-08" db="EMBL/GenBank/DDBJ databases">
        <authorList>
            <person name="Hornung B."/>
        </authorList>
    </citation>
    <scope>NUCLEOTIDE SEQUENCE [LARGE SCALE GENOMIC DNA]</scope>
</reference>
<dbReference type="RefSeq" id="WP_126464243.1">
    <property type="nucleotide sequence ID" value="NZ_LR134442.1"/>
</dbReference>
<dbReference type="EMBL" id="UNQJ01000016">
    <property type="protein sequence ID" value="SYZ34024.1"/>
    <property type="molecule type" value="Genomic_DNA"/>
</dbReference>
<dbReference type="AlphaFoldDB" id="A0A383S9C7"/>